<dbReference type="InterPro" id="IPR050834">
    <property type="entry name" value="Glycosyltransf_2"/>
</dbReference>
<feature type="domain" description="Glycosyltransferase 2-like" evidence="4">
    <location>
        <begin position="27"/>
        <end position="185"/>
    </location>
</feature>
<sequence>MSTDTLSNNSNSTVDAYDAAAQFPPYSVLMSVYEKENPSYLEEALLSTLNQSISPEEIVLVEDGPLTSELNETIDSFSSARPDLFTIIAYPENHGLGYALERGVPACRNEIIARMDSDDYAFPTRMKEQLTLMHEQNLDMVGSQIVEFVDDYEHPVATSTLPVSSHEINAYSKKRNPFRHPSMVFKKSKAIEAGNYSSEFLYFEDWDLFNRMLAIGCKAWNVNHPLVAMRVSADFYGRRGGLAYLPHIWKFKTAQLKRGYFTFSEFLVSTVPHVAVCLVPNSVRSFVYTHLLRKRSSSAIKEEK</sequence>
<dbReference type="InterPro" id="IPR029044">
    <property type="entry name" value="Nucleotide-diphossugar_trans"/>
</dbReference>
<dbReference type="SUPFAM" id="SSF53448">
    <property type="entry name" value="Nucleotide-diphospho-sugar transferases"/>
    <property type="match status" value="1"/>
</dbReference>
<keyword evidence="2" id="KW-0328">Glycosyltransferase</keyword>
<evidence type="ECO:0000313" key="6">
    <source>
        <dbReference type="Proteomes" id="UP000029024"/>
    </source>
</evidence>
<proteinExistence type="inferred from homology"/>
<dbReference type="InterPro" id="IPR001173">
    <property type="entry name" value="Glyco_trans_2-like"/>
</dbReference>
<evidence type="ECO:0000256" key="1">
    <source>
        <dbReference type="ARBA" id="ARBA00006739"/>
    </source>
</evidence>
<dbReference type="Pfam" id="PF00535">
    <property type="entry name" value="Glycos_transf_2"/>
    <property type="match status" value="1"/>
</dbReference>
<dbReference type="Gene3D" id="3.90.550.10">
    <property type="entry name" value="Spore Coat Polysaccharide Biosynthesis Protein SpsA, Chain A"/>
    <property type="match status" value="1"/>
</dbReference>
<evidence type="ECO:0000256" key="2">
    <source>
        <dbReference type="ARBA" id="ARBA00022676"/>
    </source>
</evidence>
<dbReference type="GO" id="GO:0016757">
    <property type="term" value="F:glycosyltransferase activity"/>
    <property type="evidence" value="ECO:0007669"/>
    <property type="project" value="UniProtKB-KW"/>
</dbReference>
<comment type="caution">
    <text evidence="5">The sequence shown here is derived from an EMBL/GenBank/DDBJ whole genome shotgun (WGS) entry which is preliminary data.</text>
</comment>
<name>A0A087BM29_BIFLN</name>
<protein>
    <recommendedName>
        <fullName evidence="4">Glycosyltransferase 2-like domain-containing protein</fullName>
    </recommendedName>
</protein>
<organism evidence="5 6">
    <name type="scientific">Bifidobacterium longum subsp. suis</name>
    <dbReference type="NCBI Taxonomy" id="1695"/>
    <lineage>
        <taxon>Bacteria</taxon>
        <taxon>Bacillati</taxon>
        <taxon>Actinomycetota</taxon>
        <taxon>Actinomycetes</taxon>
        <taxon>Bifidobacteriales</taxon>
        <taxon>Bifidobacteriaceae</taxon>
        <taxon>Bifidobacterium</taxon>
    </lineage>
</organism>
<dbReference type="RefSeq" id="WP_080771048.1">
    <property type="nucleotide sequence ID" value="NZ_JGZA01000005.1"/>
</dbReference>
<comment type="similarity">
    <text evidence="1">Belongs to the glycosyltransferase 2 family.</text>
</comment>
<keyword evidence="3" id="KW-0808">Transferase</keyword>
<accession>A0A087BM29</accession>
<dbReference type="PANTHER" id="PTHR43685">
    <property type="entry name" value="GLYCOSYLTRANSFERASE"/>
    <property type="match status" value="1"/>
</dbReference>
<dbReference type="EMBL" id="JGZA01000005">
    <property type="protein sequence ID" value="KFI72079.1"/>
    <property type="molecule type" value="Genomic_DNA"/>
</dbReference>
<reference evidence="5 6" key="1">
    <citation type="submission" date="2014-03" db="EMBL/GenBank/DDBJ databases">
        <title>Genomics of Bifidobacteria.</title>
        <authorList>
            <person name="Ventura M."/>
            <person name="Milani C."/>
            <person name="Lugli G.A."/>
        </authorList>
    </citation>
    <scope>NUCLEOTIDE SEQUENCE [LARGE SCALE GENOMIC DNA]</scope>
    <source>
        <strain evidence="5 6">LMG 21814</strain>
    </source>
</reference>
<dbReference type="PANTHER" id="PTHR43685:SF5">
    <property type="entry name" value="GLYCOSYLTRANSFERASE EPSE-RELATED"/>
    <property type="match status" value="1"/>
</dbReference>
<evidence type="ECO:0000259" key="4">
    <source>
        <dbReference type="Pfam" id="PF00535"/>
    </source>
</evidence>
<dbReference type="Proteomes" id="UP000029024">
    <property type="component" value="Unassembled WGS sequence"/>
</dbReference>
<evidence type="ECO:0000313" key="5">
    <source>
        <dbReference type="EMBL" id="KFI72079.1"/>
    </source>
</evidence>
<evidence type="ECO:0000256" key="3">
    <source>
        <dbReference type="ARBA" id="ARBA00022679"/>
    </source>
</evidence>
<gene>
    <name evidence="5" type="ORF">BLSS_1600</name>
</gene>
<dbReference type="AlphaFoldDB" id="A0A087BM29"/>